<evidence type="ECO:0000313" key="12">
    <source>
        <dbReference type="Proteomes" id="UP000622547"/>
    </source>
</evidence>
<keyword evidence="5" id="KW-0574">Periplasm</keyword>
<evidence type="ECO:0000256" key="3">
    <source>
        <dbReference type="ARBA" id="ARBA00010602"/>
    </source>
</evidence>
<evidence type="ECO:0000313" key="11">
    <source>
        <dbReference type="EMBL" id="GII43144.1"/>
    </source>
</evidence>
<feature type="domain" description="CusB-like beta-barrel" evidence="9">
    <location>
        <begin position="473"/>
        <end position="547"/>
    </location>
</feature>
<dbReference type="Pfam" id="PF25917">
    <property type="entry name" value="BSH_RND"/>
    <property type="match status" value="1"/>
</dbReference>
<dbReference type="NCBIfam" id="TIGR01730">
    <property type="entry name" value="RND_mfp"/>
    <property type="match status" value="1"/>
</dbReference>
<evidence type="ECO:0000256" key="1">
    <source>
        <dbReference type="ARBA" id="ARBA00004418"/>
    </source>
</evidence>
<dbReference type="PANTHER" id="PTHR32347">
    <property type="entry name" value="EFFLUX SYSTEM COMPONENT YKNX-RELATED"/>
    <property type="match status" value="1"/>
</dbReference>
<evidence type="ECO:0000256" key="5">
    <source>
        <dbReference type="ARBA" id="ARBA00022764"/>
    </source>
</evidence>
<keyword evidence="12" id="KW-1185">Reference proteome</keyword>
<feature type="compositionally biased region" description="Gly residues" evidence="7">
    <location>
        <begin position="159"/>
        <end position="191"/>
    </location>
</feature>
<keyword evidence="6" id="KW-0175">Coiled coil</keyword>
<dbReference type="InterPro" id="IPR050465">
    <property type="entry name" value="UPF0194_transport"/>
</dbReference>
<dbReference type="SUPFAM" id="SSF111369">
    <property type="entry name" value="HlyD-like secretion proteins"/>
    <property type="match status" value="2"/>
</dbReference>
<evidence type="ECO:0000256" key="7">
    <source>
        <dbReference type="SAM" id="MobiDB-lite"/>
    </source>
</evidence>
<dbReference type="GO" id="GO:0030313">
    <property type="term" value="C:cell envelope"/>
    <property type="evidence" value="ECO:0007669"/>
    <property type="project" value="UniProtKB-SubCell"/>
</dbReference>
<comment type="similarity">
    <text evidence="3">Belongs to the UPF0194 family.</text>
</comment>
<dbReference type="EMBL" id="BOOP01000052">
    <property type="protein sequence ID" value="GII43144.1"/>
    <property type="molecule type" value="Genomic_DNA"/>
</dbReference>
<comment type="caution">
    <text evidence="11">The sequence shown here is derived from an EMBL/GenBank/DDBJ whole genome shotgun (WGS) entry which is preliminary data.</text>
</comment>
<dbReference type="InterPro" id="IPR058649">
    <property type="entry name" value="CzcB_C"/>
</dbReference>
<evidence type="ECO:0000259" key="8">
    <source>
        <dbReference type="Pfam" id="PF25917"/>
    </source>
</evidence>
<name>A0A8J3XJ80_9ACTN</name>
<keyword evidence="4" id="KW-0732">Signal</keyword>
<dbReference type="Gene3D" id="2.40.50.100">
    <property type="match status" value="1"/>
</dbReference>
<evidence type="ECO:0008006" key="13">
    <source>
        <dbReference type="Google" id="ProtNLM"/>
    </source>
</evidence>
<dbReference type="InterPro" id="IPR058625">
    <property type="entry name" value="MdtA-like_BSH"/>
</dbReference>
<dbReference type="Pfam" id="PF25954">
    <property type="entry name" value="Beta-barrel_RND_2"/>
    <property type="match status" value="1"/>
</dbReference>
<dbReference type="Gene3D" id="2.40.420.20">
    <property type="match status" value="1"/>
</dbReference>
<feature type="region of interest" description="Disordered" evidence="7">
    <location>
        <begin position="226"/>
        <end position="418"/>
    </location>
</feature>
<sequence>MTPSIPIRVGGLALAGVAIASFAVLRVGDGGSPAAGQISLAAAKRGTVSAYVSAAGNTVNDGVSDLAFGAAGTVRKLNVKVGDKVKKGRVLARIDDTIAREDYDAATAALAAAQDTLDKVQSGTSVTSAAASGGAAVIPAMARATAGTSSAGHGSSGSSSGGSGGAGASGGAGSGGAGSGGTGSGGSGSGGTVPSCGTRPASASASADVATSHGWLALNVSLVSFDSGQRRERPPLSSPSTPVHTPTQGSAGRTHDAGTGHTAASGSGAANPGGTSGSGAHTGAASANTTSAGGARQTWTKHPSPSPSPTPTVTPTVTPTRTPTPTPTPTPTHATPSPTPTHSAPPSATPSPTCPPGGGTPGQGGGGQGGGPGGPGSGQGGGSGRGGGGIGRGGGGFGGSGGRGGGTPMTEAEAEAAVSKATSDLADARQALAGVKITAPSDGTILSIAGTVGTQYTSGDFITLGDLGDLQMQAMFTQSDIQSLKVGQKATITLATHPGEEYDGVVAHIDPTATTSGRLVRYGVTISFENRPDNLLLGQSATAQVTTGTADDALYVPAQAVRTLPDGTATVTVRQGGGQVPRTVKTGIRGDQYVEIVDGLADGDQVVLPTGSAGGGFPDEGFPGAS</sequence>
<organism evidence="11 12">
    <name type="scientific">Planotetraspora phitsanulokensis</name>
    <dbReference type="NCBI Taxonomy" id="575192"/>
    <lineage>
        <taxon>Bacteria</taxon>
        <taxon>Bacillati</taxon>
        <taxon>Actinomycetota</taxon>
        <taxon>Actinomycetes</taxon>
        <taxon>Streptosporangiales</taxon>
        <taxon>Streptosporangiaceae</taxon>
        <taxon>Planotetraspora</taxon>
    </lineage>
</organism>
<evidence type="ECO:0000256" key="6">
    <source>
        <dbReference type="ARBA" id="ARBA00023054"/>
    </source>
</evidence>
<accession>A0A8J3XJ80</accession>
<dbReference type="AlphaFoldDB" id="A0A8J3XJ80"/>
<gene>
    <name evidence="11" type="ORF">Pph01_81470</name>
</gene>
<feature type="compositionally biased region" description="Low complexity" evidence="7">
    <location>
        <begin position="259"/>
        <end position="295"/>
    </location>
</feature>
<evidence type="ECO:0000256" key="2">
    <source>
        <dbReference type="ARBA" id="ARBA00009477"/>
    </source>
</evidence>
<dbReference type="Gene3D" id="2.40.30.170">
    <property type="match status" value="1"/>
</dbReference>
<proteinExistence type="inferred from homology"/>
<evidence type="ECO:0000259" key="9">
    <source>
        <dbReference type="Pfam" id="PF25954"/>
    </source>
</evidence>
<dbReference type="Proteomes" id="UP000622547">
    <property type="component" value="Unassembled WGS sequence"/>
</dbReference>
<dbReference type="PANTHER" id="PTHR32347:SF29">
    <property type="entry name" value="UPF0194 MEMBRANE PROTEIN YBHG"/>
    <property type="match status" value="1"/>
</dbReference>
<dbReference type="InterPro" id="IPR058792">
    <property type="entry name" value="Beta-barrel_RND_2"/>
</dbReference>
<evidence type="ECO:0000259" key="10">
    <source>
        <dbReference type="Pfam" id="PF25975"/>
    </source>
</evidence>
<feature type="compositionally biased region" description="Gly residues" evidence="7">
    <location>
        <begin position="356"/>
        <end position="407"/>
    </location>
</feature>
<dbReference type="InterPro" id="IPR006143">
    <property type="entry name" value="RND_pump_MFP"/>
</dbReference>
<comment type="similarity">
    <text evidence="2">Belongs to the membrane fusion protein (MFP) (TC 8.A.1) family.</text>
</comment>
<evidence type="ECO:0000256" key="4">
    <source>
        <dbReference type="ARBA" id="ARBA00022729"/>
    </source>
</evidence>
<feature type="compositionally biased region" description="Polar residues" evidence="7">
    <location>
        <begin position="238"/>
        <end position="250"/>
    </location>
</feature>
<feature type="compositionally biased region" description="Low complexity" evidence="7">
    <location>
        <begin position="147"/>
        <end position="158"/>
    </location>
</feature>
<dbReference type="Pfam" id="PF25975">
    <property type="entry name" value="CzcB_C"/>
    <property type="match status" value="1"/>
</dbReference>
<feature type="compositionally biased region" description="Low complexity" evidence="7">
    <location>
        <begin position="331"/>
        <end position="346"/>
    </location>
</feature>
<feature type="region of interest" description="Disordered" evidence="7">
    <location>
        <begin position="147"/>
        <end position="202"/>
    </location>
</feature>
<feature type="domain" description="CzcB-like C-terminal circularly permuted SH3-like" evidence="10">
    <location>
        <begin position="555"/>
        <end position="607"/>
    </location>
</feature>
<dbReference type="PRINTS" id="PR01217">
    <property type="entry name" value="PRICHEXTENSN"/>
</dbReference>
<dbReference type="GO" id="GO:0022857">
    <property type="term" value="F:transmembrane transporter activity"/>
    <property type="evidence" value="ECO:0007669"/>
    <property type="project" value="InterPro"/>
</dbReference>
<dbReference type="RefSeq" id="WP_204078528.1">
    <property type="nucleotide sequence ID" value="NZ_BAABHI010000043.1"/>
</dbReference>
<protein>
    <recommendedName>
        <fullName evidence="13">Efflux RND transporter periplasmic adaptor subunit</fullName>
    </recommendedName>
</protein>
<dbReference type="GO" id="GO:0016020">
    <property type="term" value="C:membrane"/>
    <property type="evidence" value="ECO:0007669"/>
    <property type="project" value="InterPro"/>
</dbReference>
<feature type="domain" description="Multidrug resistance protein MdtA-like barrel-sandwich hybrid" evidence="8">
    <location>
        <begin position="72"/>
        <end position="460"/>
    </location>
</feature>
<comment type="subcellular location">
    <subcellularLocation>
        <location evidence="1">Periplasm</location>
    </subcellularLocation>
</comment>
<reference evidence="11 12" key="1">
    <citation type="submission" date="2021-01" db="EMBL/GenBank/DDBJ databases">
        <title>Whole genome shotgun sequence of Planotetraspora phitsanulokensis NBRC 104273.</title>
        <authorList>
            <person name="Komaki H."/>
            <person name="Tamura T."/>
        </authorList>
    </citation>
    <scope>NUCLEOTIDE SEQUENCE [LARGE SCALE GENOMIC DNA]</scope>
    <source>
        <strain evidence="11 12">NBRC 104273</strain>
    </source>
</reference>